<evidence type="ECO:0000256" key="2">
    <source>
        <dbReference type="SAM" id="SignalP"/>
    </source>
</evidence>
<evidence type="ECO:0008006" key="5">
    <source>
        <dbReference type="Google" id="ProtNLM"/>
    </source>
</evidence>
<comment type="caution">
    <text evidence="3">The sequence shown here is derived from an EMBL/GenBank/DDBJ whole genome shotgun (WGS) entry which is preliminary data.</text>
</comment>
<feature type="region of interest" description="Disordered" evidence="1">
    <location>
        <begin position="117"/>
        <end position="212"/>
    </location>
</feature>
<feature type="compositionally biased region" description="Polar residues" evidence="1">
    <location>
        <begin position="157"/>
        <end position="174"/>
    </location>
</feature>
<protein>
    <recommendedName>
        <fullName evidence="5">Extracellular membrane protein CFEM domain-containing protein</fullName>
    </recommendedName>
</protein>
<feature type="signal peptide" evidence="2">
    <location>
        <begin position="1"/>
        <end position="23"/>
    </location>
</feature>
<dbReference type="AlphaFoldDB" id="A0A9P9IU99"/>
<evidence type="ECO:0000256" key="1">
    <source>
        <dbReference type="SAM" id="MobiDB-lite"/>
    </source>
</evidence>
<feature type="compositionally biased region" description="Low complexity" evidence="1">
    <location>
        <begin position="117"/>
        <end position="150"/>
    </location>
</feature>
<keyword evidence="4" id="KW-1185">Reference proteome</keyword>
<proteinExistence type="predicted"/>
<evidence type="ECO:0000313" key="4">
    <source>
        <dbReference type="Proteomes" id="UP000700596"/>
    </source>
</evidence>
<evidence type="ECO:0000313" key="3">
    <source>
        <dbReference type="EMBL" id="KAH7132616.1"/>
    </source>
</evidence>
<keyword evidence="2" id="KW-0732">Signal</keyword>
<dbReference type="EMBL" id="JAGMWT010000003">
    <property type="protein sequence ID" value="KAH7132616.1"/>
    <property type="molecule type" value="Genomic_DNA"/>
</dbReference>
<reference evidence="3" key="1">
    <citation type="journal article" date="2021" name="Nat. Commun.">
        <title>Genetic determinants of endophytism in the Arabidopsis root mycobiome.</title>
        <authorList>
            <person name="Mesny F."/>
            <person name="Miyauchi S."/>
            <person name="Thiergart T."/>
            <person name="Pickel B."/>
            <person name="Atanasova L."/>
            <person name="Karlsson M."/>
            <person name="Huettel B."/>
            <person name="Barry K.W."/>
            <person name="Haridas S."/>
            <person name="Chen C."/>
            <person name="Bauer D."/>
            <person name="Andreopoulos W."/>
            <person name="Pangilinan J."/>
            <person name="LaButti K."/>
            <person name="Riley R."/>
            <person name="Lipzen A."/>
            <person name="Clum A."/>
            <person name="Drula E."/>
            <person name="Henrissat B."/>
            <person name="Kohler A."/>
            <person name="Grigoriev I.V."/>
            <person name="Martin F.M."/>
            <person name="Hacquard S."/>
        </authorList>
    </citation>
    <scope>NUCLEOTIDE SEQUENCE</scope>
    <source>
        <strain evidence="3">MPI-CAGE-CH-0243</strain>
    </source>
</reference>
<sequence>MPISLVRAIMSGLVAVGVTGVSAVSLSNFVPRIENLPSGCQSAYTRTIQGCQASDFNTSNRCSASCLNGLVEIQRAITSSCRGVDVPETSIIGVFLLGQGIPALCPNAVVTTVGISSSTTRAQSQPQTTTTQARASTTSSSSAAQSTSSSGIDVDTSVPTGSSTFATSITSLPTQADDPPTNVQPVTSSSRPSQTQGSQRSNGGGGSPFDFQVTGSASQLQRLSLFTVGSLLVTASLFAAIL</sequence>
<dbReference type="Proteomes" id="UP000700596">
    <property type="component" value="Unassembled WGS sequence"/>
</dbReference>
<feature type="compositionally biased region" description="Polar residues" evidence="1">
    <location>
        <begin position="181"/>
        <end position="192"/>
    </location>
</feature>
<dbReference type="OrthoDB" id="5427833at2759"/>
<organism evidence="3 4">
    <name type="scientific">Dendryphion nanum</name>
    <dbReference type="NCBI Taxonomy" id="256645"/>
    <lineage>
        <taxon>Eukaryota</taxon>
        <taxon>Fungi</taxon>
        <taxon>Dikarya</taxon>
        <taxon>Ascomycota</taxon>
        <taxon>Pezizomycotina</taxon>
        <taxon>Dothideomycetes</taxon>
        <taxon>Pleosporomycetidae</taxon>
        <taxon>Pleosporales</taxon>
        <taxon>Torulaceae</taxon>
        <taxon>Dendryphion</taxon>
    </lineage>
</organism>
<accession>A0A9P9IU99</accession>
<feature type="chain" id="PRO_5040412493" description="Extracellular membrane protein CFEM domain-containing protein" evidence="2">
    <location>
        <begin position="24"/>
        <end position="242"/>
    </location>
</feature>
<gene>
    <name evidence="3" type="ORF">B0J11DRAFT_231556</name>
</gene>
<name>A0A9P9IU99_9PLEO</name>